<dbReference type="Proteomes" id="UP000006813">
    <property type="component" value="Unassembled WGS sequence"/>
</dbReference>
<dbReference type="InParanoid" id="G5BGX1"/>
<evidence type="ECO:0000313" key="2">
    <source>
        <dbReference type="Proteomes" id="UP000006813"/>
    </source>
</evidence>
<proteinExistence type="predicted"/>
<dbReference type="EMBL" id="JH170242">
    <property type="protein sequence ID" value="EHB08532.1"/>
    <property type="molecule type" value="Genomic_DNA"/>
</dbReference>
<gene>
    <name evidence="1" type="ORF">GW7_14674</name>
</gene>
<protein>
    <submittedName>
        <fullName evidence="1">Uncharacterized protein</fullName>
    </submittedName>
</protein>
<reference evidence="1 2" key="1">
    <citation type="journal article" date="2011" name="Nature">
        <title>Genome sequencing reveals insights into physiology and longevity of the naked mole rat.</title>
        <authorList>
            <person name="Kim E.B."/>
            <person name="Fang X."/>
            <person name="Fushan A.A."/>
            <person name="Huang Z."/>
            <person name="Lobanov A.V."/>
            <person name="Han L."/>
            <person name="Marino S.M."/>
            <person name="Sun X."/>
            <person name="Turanov A.A."/>
            <person name="Yang P."/>
            <person name="Yim S.H."/>
            <person name="Zhao X."/>
            <person name="Kasaikina M.V."/>
            <person name="Stoletzki N."/>
            <person name="Peng C."/>
            <person name="Polak P."/>
            <person name="Xiong Z."/>
            <person name="Kiezun A."/>
            <person name="Zhu Y."/>
            <person name="Chen Y."/>
            <person name="Kryukov G.V."/>
            <person name="Zhang Q."/>
            <person name="Peshkin L."/>
            <person name="Yang L."/>
            <person name="Bronson R.T."/>
            <person name="Buffenstein R."/>
            <person name="Wang B."/>
            <person name="Han C."/>
            <person name="Li Q."/>
            <person name="Chen L."/>
            <person name="Zhao W."/>
            <person name="Sunyaev S.R."/>
            <person name="Park T.J."/>
            <person name="Zhang G."/>
            <person name="Wang J."/>
            <person name="Gladyshev V.N."/>
        </authorList>
    </citation>
    <scope>NUCLEOTIDE SEQUENCE [LARGE SCALE GENOMIC DNA]</scope>
</reference>
<organism evidence="1 2">
    <name type="scientific">Heterocephalus glaber</name>
    <name type="common">Naked mole rat</name>
    <dbReference type="NCBI Taxonomy" id="10181"/>
    <lineage>
        <taxon>Eukaryota</taxon>
        <taxon>Metazoa</taxon>
        <taxon>Chordata</taxon>
        <taxon>Craniata</taxon>
        <taxon>Vertebrata</taxon>
        <taxon>Euteleostomi</taxon>
        <taxon>Mammalia</taxon>
        <taxon>Eutheria</taxon>
        <taxon>Euarchontoglires</taxon>
        <taxon>Glires</taxon>
        <taxon>Rodentia</taxon>
        <taxon>Hystricomorpha</taxon>
        <taxon>Bathyergidae</taxon>
        <taxon>Heterocephalus</taxon>
    </lineage>
</organism>
<name>G5BGX1_HETGA</name>
<accession>G5BGX1</accession>
<evidence type="ECO:0000313" key="1">
    <source>
        <dbReference type="EMBL" id="EHB08532.1"/>
    </source>
</evidence>
<sequence>MAPLGLLFPALEPGKSLLAGLALEGGGARQSPHFSWVSSLIFAMSSAGFYEVGTDPTDSSMGFIGRLRGFLGLTNGPPGPPGRRHPDTAWLFTPSSPVAKGHKPLMFPEGKGASPSPQISAFTSTGKPIPQVIPAAAVASSCSPSGHHHRTRLRPAAKSQPWQLRVSVIWLRQCVTYTHHYEQVQQGKSLSVGDEEPADGYLTFKSFLCFMHFDLCDEELILKGCFENFRYGAVPVSPSSAQRGGGKSWAATGALCCLDLQQVAALWSPCLVPSGAAIGRGATARAPEQQPLPSCSTPSSRTPLCSPFTRPHATGPRSWVPVQRLQRNWAQPVPLAREAPGIWDPRETAALTAPTWGSVVRQQNLT</sequence>
<dbReference type="AlphaFoldDB" id="G5BGX1"/>